<evidence type="ECO:0000256" key="7">
    <source>
        <dbReference type="ARBA" id="ARBA00022695"/>
    </source>
</evidence>
<comment type="subcellular location">
    <subcellularLocation>
        <location evidence="1">Cytoplasm</location>
    </subcellularLocation>
</comment>
<sequence length="167" mass="19269">MLKSKEIKLATTLLKENKVVILPTDTIYGLSAIFNEENEKQINLIKKSDQSKKLIVLFSKLSQIKNLVKITEQFKKNTKSKEPITQILKTKNSSIALRMVKRKDLKKIINRVGLIYSTSVNYSGNPFLTKLEEFRLFNIKVSEVFWDGELISKPSKIIDLIENKVIR</sequence>
<evidence type="ECO:0000256" key="2">
    <source>
        <dbReference type="ARBA" id="ARBA00007663"/>
    </source>
</evidence>
<evidence type="ECO:0000313" key="14">
    <source>
        <dbReference type="Proteomes" id="UP000014983"/>
    </source>
</evidence>
<dbReference type="HOGENOM" id="CLU_031397_3_2_14"/>
<evidence type="ECO:0000256" key="9">
    <source>
        <dbReference type="ARBA" id="ARBA00022840"/>
    </source>
</evidence>
<keyword evidence="5" id="KW-0808">Transferase</keyword>
<proteinExistence type="inferred from homology"/>
<comment type="catalytic activity">
    <reaction evidence="11">
        <text>L-threonine + hydrogencarbonate + ATP = L-threonylcarbamoyladenylate + diphosphate + H2O</text>
        <dbReference type="Rhea" id="RHEA:36407"/>
        <dbReference type="ChEBI" id="CHEBI:15377"/>
        <dbReference type="ChEBI" id="CHEBI:17544"/>
        <dbReference type="ChEBI" id="CHEBI:30616"/>
        <dbReference type="ChEBI" id="CHEBI:33019"/>
        <dbReference type="ChEBI" id="CHEBI:57926"/>
        <dbReference type="ChEBI" id="CHEBI:73682"/>
        <dbReference type="EC" id="2.7.7.87"/>
    </reaction>
</comment>
<dbReference type="OrthoDB" id="398568at2"/>
<dbReference type="PANTHER" id="PTHR17490">
    <property type="entry name" value="SUA5"/>
    <property type="match status" value="1"/>
</dbReference>
<dbReference type="InterPro" id="IPR006070">
    <property type="entry name" value="Sua5-like_dom"/>
</dbReference>
<keyword evidence="7" id="KW-0548">Nucleotidyltransferase</keyword>
<protein>
    <recommendedName>
        <fullName evidence="10">L-threonylcarbamoyladenylate synthase</fullName>
        <ecNumber evidence="3">2.7.7.87</ecNumber>
    </recommendedName>
    <alternativeName>
        <fullName evidence="10">L-threonylcarbamoyladenylate synthase</fullName>
    </alternativeName>
</protein>
<dbReference type="PANTHER" id="PTHR17490:SF16">
    <property type="entry name" value="THREONYLCARBAMOYL-AMP SYNTHASE"/>
    <property type="match status" value="1"/>
</dbReference>
<evidence type="ECO:0000256" key="8">
    <source>
        <dbReference type="ARBA" id="ARBA00022741"/>
    </source>
</evidence>
<dbReference type="GO" id="GO:0008033">
    <property type="term" value="P:tRNA processing"/>
    <property type="evidence" value="ECO:0007669"/>
    <property type="project" value="UniProtKB-KW"/>
</dbReference>
<evidence type="ECO:0000256" key="5">
    <source>
        <dbReference type="ARBA" id="ARBA00022679"/>
    </source>
</evidence>
<dbReference type="GO" id="GO:0005524">
    <property type="term" value="F:ATP binding"/>
    <property type="evidence" value="ECO:0007669"/>
    <property type="project" value="UniProtKB-KW"/>
</dbReference>
<keyword evidence="14" id="KW-1185">Reference proteome</keyword>
<dbReference type="KEGG" id="sdi:SDIMI_v3c07150"/>
<keyword evidence="8" id="KW-0547">Nucleotide-binding</keyword>
<dbReference type="eggNOG" id="COG0009">
    <property type="taxonomic scope" value="Bacteria"/>
</dbReference>
<dbReference type="InterPro" id="IPR017945">
    <property type="entry name" value="DHBP_synth_RibB-like_a/b_dom"/>
</dbReference>
<dbReference type="AlphaFoldDB" id="S5LX77"/>
<dbReference type="EC" id="2.7.7.87" evidence="3"/>
<reference evidence="13 14" key="1">
    <citation type="journal article" date="2013" name="Genome Biol. Evol.">
        <title>Comparison of metabolic capacities and inference of gene content evolution in mosquito-associated Spiroplasma diminutum and S. taiwanense.</title>
        <authorList>
            <person name="Lo W.S."/>
            <person name="Ku C."/>
            <person name="Chen L.L."/>
            <person name="Chang T.H."/>
            <person name="Kuo C.H."/>
        </authorList>
    </citation>
    <scope>NUCLEOTIDE SEQUENCE [LARGE SCALE GENOMIC DNA]</scope>
    <source>
        <strain evidence="13">CUAS-1</strain>
    </source>
</reference>
<dbReference type="GO" id="GO:0006450">
    <property type="term" value="P:regulation of translational fidelity"/>
    <property type="evidence" value="ECO:0007669"/>
    <property type="project" value="TreeGrafter"/>
</dbReference>
<dbReference type="EMBL" id="CP005076">
    <property type="protein sequence ID" value="AGR42419.1"/>
    <property type="molecule type" value="Genomic_DNA"/>
</dbReference>
<keyword evidence="9" id="KW-0067">ATP-binding</keyword>
<comment type="similarity">
    <text evidence="2">Belongs to the SUA5 family.</text>
</comment>
<evidence type="ECO:0000256" key="6">
    <source>
        <dbReference type="ARBA" id="ARBA00022694"/>
    </source>
</evidence>
<dbReference type="InterPro" id="IPR050156">
    <property type="entry name" value="TC-AMP_synthase_SUA5"/>
</dbReference>
<keyword evidence="4" id="KW-0963">Cytoplasm</keyword>
<evidence type="ECO:0000259" key="12">
    <source>
        <dbReference type="PROSITE" id="PS51163"/>
    </source>
</evidence>
<dbReference type="PATRIC" id="fig|1276221.3.peg.717"/>
<dbReference type="STRING" id="1276221.SDIMI_v3c07150"/>
<dbReference type="PROSITE" id="PS51163">
    <property type="entry name" value="YRDC"/>
    <property type="match status" value="1"/>
</dbReference>
<evidence type="ECO:0000256" key="3">
    <source>
        <dbReference type="ARBA" id="ARBA00012584"/>
    </source>
</evidence>
<dbReference type="SUPFAM" id="SSF55821">
    <property type="entry name" value="YrdC/RibB"/>
    <property type="match status" value="1"/>
</dbReference>
<evidence type="ECO:0000256" key="4">
    <source>
        <dbReference type="ARBA" id="ARBA00022490"/>
    </source>
</evidence>
<feature type="domain" description="YrdC-like" evidence="12">
    <location>
        <begin position="4"/>
        <end position="167"/>
    </location>
</feature>
<organism evidence="13 14">
    <name type="scientific">Spiroplasma diminutum CUAS-1</name>
    <dbReference type="NCBI Taxonomy" id="1276221"/>
    <lineage>
        <taxon>Bacteria</taxon>
        <taxon>Bacillati</taxon>
        <taxon>Mycoplasmatota</taxon>
        <taxon>Mollicutes</taxon>
        <taxon>Entomoplasmatales</taxon>
        <taxon>Spiroplasmataceae</taxon>
        <taxon>Spiroplasma</taxon>
    </lineage>
</organism>
<evidence type="ECO:0000256" key="11">
    <source>
        <dbReference type="ARBA" id="ARBA00048366"/>
    </source>
</evidence>
<dbReference type="RefSeq" id="WP_020836650.1">
    <property type="nucleotide sequence ID" value="NC_021833.1"/>
</dbReference>
<dbReference type="GO" id="GO:0003725">
    <property type="term" value="F:double-stranded RNA binding"/>
    <property type="evidence" value="ECO:0007669"/>
    <property type="project" value="InterPro"/>
</dbReference>
<dbReference type="GO" id="GO:0000049">
    <property type="term" value="F:tRNA binding"/>
    <property type="evidence" value="ECO:0007669"/>
    <property type="project" value="TreeGrafter"/>
</dbReference>
<evidence type="ECO:0000256" key="1">
    <source>
        <dbReference type="ARBA" id="ARBA00004496"/>
    </source>
</evidence>
<name>S5LX77_9MOLU</name>
<gene>
    <name evidence="13" type="primary">sua5</name>
    <name evidence="13" type="ORF">SDIMI_v3c07150</name>
</gene>
<evidence type="ECO:0000313" key="13">
    <source>
        <dbReference type="EMBL" id="AGR42419.1"/>
    </source>
</evidence>
<evidence type="ECO:0000256" key="10">
    <source>
        <dbReference type="ARBA" id="ARBA00029774"/>
    </source>
</evidence>
<dbReference type="InParanoid" id="S5LX77"/>
<dbReference type="Gene3D" id="3.90.870.10">
    <property type="entry name" value="DHBP synthase"/>
    <property type="match status" value="1"/>
</dbReference>
<dbReference type="Proteomes" id="UP000014983">
    <property type="component" value="Chromosome"/>
</dbReference>
<keyword evidence="6" id="KW-0819">tRNA processing</keyword>
<dbReference type="Pfam" id="PF01300">
    <property type="entry name" value="Sua5_yciO_yrdC"/>
    <property type="match status" value="1"/>
</dbReference>
<dbReference type="GO" id="GO:0061710">
    <property type="term" value="F:L-threonylcarbamoyladenylate synthase"/>
    <property type="evidence" value="ECO:0007669"/>
    <property type="project" value="UniProtKB-EC"/>
</dbReference>
<dbReference type="GO" id="GO:0005737">
    <property type="term" value="C:cytoplasm"/>
    <property type="evidence" value="ECO:0007669"/>
    <property type="project" value="UniProtKB-SubCell"/>
</dbReference>
<accession>S5LX77</accession>